<keyword evidence="3" id="KW-1185">Reference proteome</keyword>
<name>A0A9N9IEJ4_9GLOM</name>
<evidence type="ECO:0000259" key="1">
    <source>
        <dbReference type="PROSITE" id="PS51382"/>
    </source>
</evidence>
<protein>
    <submittedName>
        <fullName evidence="2">17321_t:CDS:1</fullName>
    </submittedName>
</protein>
<feature type="domain" description="SPX" evidence="1">
    <location>
        <begin position="1"/>
        <end position="138"/>
    </location>
</feature>
<feature type="non-terminal residue" evidence="2">
    <location>
        <position position="138"/>
    </location>
</feature>
<dbReference type="Proteomes" id="UP000789342">
    <property type="component" value="Unassembled WGS sequence"/>
</dbReference>
<evidence type="ECO:0000313" key="3">
    <source>
        <dbReference type="Proteomes" id="UP000789342"/>
    </source>
</evidence>
<accession>A0A9N9IEJ4</accession>
<organism evidence="2 3">
    <name type="scientific">Acaulospora morrowiae</name>
    <dbReference type="NCBI Taxonomy" id="94023"/>
    <lineage>
        <taxon>Eukaryota</taxon>
        <taxon>Fungi</taxon>
        <taxon>Fungi incertae sedis</taxon>
        <taxon>Mucoromycota</taxon>
        <taxon>Glomeromycotina</taxon>
        <taxon>Glomeromycetes</taxon>
        <taxon>Diversisporales</taxon>
        <taxon>Acaulosporaceae</taxon>
        <taxon>Acaulospora</taxon>
    </lineage>
</organism>
<dbReference type="OrthoDB" id="6493944at2759"/>
<evidence type="ECO:0000313" key="2">
    <source>
        <dbReference type="EMBL" id="CAG8732368.1"/>
    </source>
</evidence>
<comment type="caution">
    <text evidence="2">The sequence shown here is derived from an EMBL/GenBank/DDBJ whole genome shotgun (WGS) entry which is preliminary data.</text>
</comment>
<dbReference type="InterPro" id="IPR004331">
    <property type="entry name" value="SPX_dom"/>
</dbReference>
<gene>
    <name evidence="2" type="ORF">AMORRO_LOCUS14123</name>
</gene>
<dbReference type="AlphaFoldDB" id="A0A9N9IEJ4"/>
<dbReference type="CDD" id="cd14447">
    <property type="entry name" value="SPX"/>
    <property type="match status" value="1"/>
</dbReference>
<dbReference type="PROSITE" id="PS51382">
    <property type="entry name" value="SPX"/>
    <property type="match status" value="1"/>
</dbReference>
<sequence>MKFGKYIQERMHLLPEDWKNNCIDYVGLKADIKANITPNNLKLELSQIAWKPQNEDQVDFIQLVFGRMGSLQVKSKEFLMKLDSEVQKVSDFFVAQTSSLVTLYKKNESNYANEHDLANLLQSIVKLEKFVFLNYTGL</sequence>
<reference evidence="2" key="1">
    <citation type="submission" date="2021-06" db="EMBL/GenBank/DDBJ databases">
        <authorList>
            <person name="Kallberg Y."/>
            <person name="Tangrot J."/>
            <person name="Rosling A."/>
        </authorList>
    </citation>
    <scope>NUCLEOTIDE SEQUENCE</scope>
    <source>
        <strain evidence="2">CL551</strain>
    </source>
</reference>
<dbReference type="EMBL" id="CAJVPV010026741">
    <property type="protein sequence ID" value="CAG8732368.1"/>
    <property type="molecule type" value="Genomic_DNA"/>
</dbReference>
<proteinExistence type="predicted"/>